<dbReference type="HOGENOM" id="CLU_060500_4_1_0"/>
<dbReference type="GO" id="GO:0006506">
    <property type="term" value="P:GPI anchor biosynthetic process"/>
    <property type="evidence" value="ECO:0007669"/>
    <property type="project" value="TreeGrafter"/>
</dbReference>
<dbReference type="GO" id="GO:0004519">
    <property type="term" value="F:endonuclease activity"/>
    <property type="evidence" value="ECO:0007669"/>
    <property type="project" value="UniProtKB-KW"/>
</dbReference>
<feature type="domain" description="Endonuclease/exonuclease/phosphatase" evidence="1">
    <location>
        <begin position="9"/>
        <end position="250"/>
    </location>
</feature>
<dbReference type="InterPro" id="IPR036691">
    <property type="entry name" value="Endo/exonu/phosph_ase_sf"/>
</dbReference>
<proteinExistence type="predicted"/>
<dbReference type="RefSeq" id="WP_013043396.1">
    <property type="nucleotide sequence ID" value="NC_014008.1"/>
</dbReference>
<dbReference type="EMBL" id="CP001998">
    <property type="protein sequence ID" value="ADE54674.1"/>
    <property type="molecule type" value="Genomic_DNA"/>
</dbReference>
<keyword evidence="2" id="KW-0269">Exonuclease</keyword>
<dbReference type="Proteomes" id="UP000000925">
    <property type="component" value="Chromosome"/>
</dbReference>
<evidence type="ECO:0000259" key="1">
    <source>
        <dbReference type="Pfam" id="PF03372"/>
    </source>
</evidence>
<organism evidence="2 3">
    <name type="scientific">Coraliomargarita akajimensis (strain DSM 45221 / IAM 15411 / JCM 23193 / KCTC 12865 / 04OKA010-24)</name>
    <dbReference type="NCBI Taxonomy" id="583355"/>
    <lineage>
        <taxon>Bacteria</taxon>
        <taxon>Pseudomonadati</taxon>
        <taxon>Verrucomicrobiota</taxon>
        <taxon>Opitutia</taxon>
        <taxon>Puniceicoccales</taxon>
        <taxon>Coraliomargaritaceae</taxon>
        <taxon>Coraliomargarita</taxon>
    </lineage>
</organism>
<gene>
    <name evidence="2" type="ordered locus">Caka_1655</name>
</gene>
<dbReference type="KEGG" id="caa:Caka_1655"/>
<keyword evidence="3" id="KW-1185">Reference proteome</keyword>
<dbReference type="PANTHER" id="PTHR14859">
    <property type="entry name" value="CALCOFLUOR WHITE HYPERSENSITIVE PROTEIN PRECURSOR"/>
    <property type="match status" value="1"/>
</dbReference>
<dbReference type="InterPro" id="IPR051916">
    <property type="entry name" value="GPI-anchor_lipid_remodeler"/>
</dbReference>
<dbReference type="AlphaFoldDB" id="D5EJS5"/>
<evidence type="ECO:0000313" key="3">
    <source>
        <dbReference type="Proteomes" id="UP000000925"/>
    </source>
</evidence>
<keyword evidence="2" id="KW-0378">Hydrolase</keyword>
<accession>D5EJS5</accession>
<dbReference type="GO" id="GO:0016020">
    <property type="term" value="C:membrane"/>
    <property type="evidence" value="ECO:0007669"/>
    <property type="project" value="GOC"/>
</dbReference>
<dbReference type="Pfam" id="PF03372">
    <property type="entry name" value="Exo_endo_phos"/>
    <property type="match status" value="1"/>
</dbReference>
<dbReference type="Gene3D" id="3.60.10.10">
    <property type="entry name" value="Endonuclease/exonuclease/phosphatase"/>
    <property type="match status" value="1"/>
</dbReference>
<dbReference type="OrthoDB" id="9793162at2"/>
<dbReference type="STRING" id="583355.Caka_1655"/>
<name>D5EJS5_CORAD</name>
<dbReference type="GO" id="GO:0004527">
    <property type="term" value="F:exonuclease activity"/>
    <property type="evidence" value="ECO:0007669"/>
    <property type="project" value="UniProtKB-KW"/>
</dbReference>
<evidence type="ECO:0000313" key="2">
    <source>
        <dbReference type="EMBL" id="ADE54674.1"/>
    </source>
</evidence>
<dbReference type="PANTHER" id="PTHR14859:SF1">
    <property type="entry name" value="PGAP2-INTERACTING PROTEIN"/>
    <property type="match status" value="1"/>
</dbReference>
<dbReference type="SUPFAM" id="SSF56219">
    <property type="entry name" value="DNase I-like"/>
    <property type="match status" value="1"/>
</dbReference>
<dbReference type="InterPro" id="IPR005135">
    <property type="entry name" value="Endo/exonuclease/phosphatase"/>
</dbReference>
<dbReference type="eggNOG" id="COG3568">
    <property type="taxonomic scope" value="Bacteria"/>
</dbReference>
<reference evidence="2 3" key="1">
    <citation type="journal article" date="2010" name="Stand. Genomic Sci.">
        <title>Complete genome sequence of Coraliomargarita akajimensis type strain (04OKA010-24).</title>
        <authorList>
            <person name="Mavromatis K."/>
            <person name="Abt B."/>
            <person name="Brambilla E."/>
            <person name="Lapidus A."/>
            <person name="Copeland A."/>
            <person name="Deshpande S."/>
            <person name="Nolan M."/>
            <person name="Lucas S."/>
            <person name="Tice H."/>
            <person name="Cheng J.F."/>
            <person name="Han C."/>
            <person name="Detter J.C."/>
            <person name="Woyke T."/>
            <person name="Goodwin L."/>
            <person name="Pitluck S."/>
            <person name="Held B."/>
            <person name="Brettin T."/>
            <person name="Tapia R."/>
            <person name="Ivanova N."/>
            <person name="Mikhailova N."/>
            <person name="Pati A."/>
            <person name="Liolios K."/>
            <person name="Chen A."/>
            <person name="Palaniappan K."/>
            <person name="Land M."/>
            <person name="Hauser L."/>
            <person name="Chang Y.J."/>
            <person name="Jeffries C.D."/>
            <person name="Rohde M."/>
            <person name="Goker M."/>
            <person name="Bristow J."/>
            <person name="Eisen J.A."/>
            <person name="Markowitz V."/>
            <person name="Hugenholtz P."/>
            <person name="Klenk H.P."/>
            <person name="Kyrpides N.C."/>
        </authorList>
    </citation>
    <scope>NUCLEOTIDE SEQUENCE [LARGE SCALE GENOMIC DNA]</scope>
    <source>
        <strain evidence="3">DSM 45221 / IAM 15411 / JCM 23193 / KCTC 12865</strain>
    </source>
</reference>
<keyword evidence="2" id="KW-0540">Nuclease</keyword>
<keyword evidence="2" id="KW-0255">Endonuclease</keyword>
<sequence length="261" mass="29641">MPGRALRFLTLNIAHGRGLSLYQGLHRASTIERNLQRIVRLLEREQPDVVAMQEVDGSSHWNKHINLLEFLAREAGYAYHHLGVHNRRLGKLPLAYGNALLSRYPIENPDTQAFGSAELGEKGFLYSELRLPAGHLPVVNLHLDFRSRQRRLDQVERLIGYLEARHREKGGETYFSPIICGDFNSSATKQRDAVKHLIGYLEGHCAYQLLPSGGKTFPSILPMQSLDFIFVPPSHEVRRCEVLKSYVSDHRPVVADLELFA</sequence>
<protein>
    <submittedName>
        <fullName evidence="2">Endonuclease/exonuclease/phosphatase</fullName>
    </submittedName>
</protein>